<proteinExistence type="predicted"/>
<evidence type="ECO:0008006" key="2">
    <source>
        <dbReference type="Google" id="ProtNLM"/>
    </source>
</evidence>
<organism evidence="1">
    <name type="scientific">Salix viminalis</name>
    <name type="common">Common osier</name>
    <name type="synonym">Basket willow</name>
    <dbReference type="NCBI Taxonomy" id="40686"/>
    <lineage>
        <taxon>Eukaryota</taxon>
        <taxon>Viridiplantae</taxon>
        <taxon>Streptophyta</taxon>
        <taxon>Embryophyta</taxon>
        <taxon>Tracheophyta</taxon>
        <taxon>Spermatophyta</taxon>
        <taxon>Magnoliopsida</taxon>
        <taxon>eudicotyledons</taxon>
        <taxon>Gunneridae</taxon>
        <taxon>Pentapetalae</taxon>
        <taxon>rosids</taxon>
        <taxon>fabids</taxon>
        <taxon>Malpighiales</taxon>
        <taxon>Salicaceae</taxon>
        <taxon>Saliceae</taxon>
        <taxon>Salix</taxon>
    </lineage>
</organism>
<gene>
    <name evidence="1" type="ORF">SVIM_LOCUS251255</name>
</gene>
<accession>A0A6N2LLK3</accession>
<dbReference type="AlphaFoldDB" id="A0A6N2LLK3"/>
<protein>
    <recommendedName>
        <fullName evidence="2">Protein kinase domain-containing protein</fullName>
    </recommendedName>
</protein>
<evidence type="ECO:0000313" key="1">
    <source>
        <dbReference type="EMBL" id="VFU42171.1"/>
    </source>
</evidence>
<sequence>MTQRRDGGSFMSRLVGRSFVEVDWLISARSGLPRCCFVVSVRCFYWRLGEVNPHTHQVKLCDFGSAKVLLCIYLFWNCVIILRYNAHNANHSNFGCF</sequence>
<name>A0A6N2LLK3_SALVM</name>
<reference evidence="1" key="1">
    <citation type="submission" date="2019-03" db="EMBL/GenBank/DDBJ databases">
        <authorList>
            <person name="Mank J."/>
            <person name="Almeida P."/>
        </authorList>
    </citation>
    <scope>NUCLEOTIDE SEQUENCE</scope>
    <source>
        <strain evidence="1">78183</strain>
    </source>
</reference>
<dbReference type="EMBL" id="CAADRP010001574">
    <property type="protein sequence ID" value="VFU42171.1"/>
    <property type="molecule type" value="Genomic_DNA"/>
</dbReference>